<reference evidence="2 3" key="1">
    <citation type="journal article" date="2014" name="Science">
        <title>Plant genetics. Early allopolyploid evolution in the post-Neolithic Brassica napus oilseed genome.</title>
        <authorList>
            <person name="Chalhoub B."/>
            <person name="Denoeud F."/>
            <person name="Liu S."/>
            <person name="Parkin I.A."/>
            <person name="Tang H."/>
            <person name="Wang X."/>
            <person name="Chiquet J."/>
            <person name="Belcram H."/>
            <person name="Tong C."/>
            <person name="Samans B."/>
            <person name="Correa M."/>
            <person name="Da Silva C."/>
            <person name="Just J."/>
            <person name="Falentin C."/>
            <person name="Koh C.S."/>
            <person name="Le Clainche I."/>
            <person name="Bernard M."/>
            <person name="Bento P."/>
            <person name="Noel B."/>
            <person name="Labadie K."/>
            <person name="Alberti A."/>
            <person name="Charles M."/>
            <person name="Arnaud D."/>
            <person name="Guo H."/>
            <person name="Daviaud C."/>
            <person name="Alamery S."/>
            <person name="Jabbari K."/>
            <person name="Zhao M."/>
            <person name="Edger P.P."/>
            <person name="Chelaifa H."/>
            <person name="Tack D."/>
            <person name="Lassalle G."/>
            <person name="Mestiri I."/>
            <person name="Schnel N."/>
            <person name="Le Paslier M.C."/>
            <person name="Fan G."/>
            <person name="Renault V."/>
            <person name="Bayer P.E."/>
            <person name="Golicz A.A."/>
            <person name="Manoli S."/>
            <person name="Lee T.H."/>
            <person name="Thi V.H."/>
            <person name="Chalabi S."/>
            <person name="Hu Q."/>
            <person name="Fan C."/>
            <person name="Tollenaere R."/>
            <person name="Lu Y."/>
            <person name="Battail C."/>
            <person name="Shen J."/>
            <person name="Sidebottom C.H."/>
            <person name="Wang X."/>
            <person name="Canaguier A."/>
            <person name="Chauveau A."/>
            <person name="Berard A."/>
            <person name="Deniot G."/>
            <person name="Guan M."/>
            <person name="Liu Z."/>
            <person name="Sun F."/>
            <person name="Lim Y.P."/>
            <person name="Lyons E."/>
            <person name="Town C.D."/>
            <person name="Bancroft I."/>
            <person name="Wang X."/>
            <person name="Meng J."/>
            <person name="Ma J."/>
            <person name="Pires J.C."/>
            <person name="King G.J."/>
            <person name="Brunel D."/>
            <person name="Delourme R."/>
            <person name="Renard M."/>
            <person name="Aury J.M."/>
            <person name="Adams K.L."/>
            <person name="Batley J."/>
            <person name="Snowdon R.J."/>
            <person name="Tost J."/>
            <person name="Edwards D."/>
            <person name="Zhou Y."/>
            <person name="Hua W."/>
            <person name="Sharpe A.G."/>
            <person name="Paterson A.H."/>
            <person name="Guan C."/>
            <person name="Wincker P."/>
        </authorList>
    </citation>
    <scope>NUCLEOTIDE SEQUENCE [LARGE SCALE GENOMIC DNA]</scope>
    <source>
        <strain evidence="3">cv. Darmor-bzh</strain>
    </source>
</reference>
<evidence type="ECO:0000313" key="3">
    <source>
        <dbReference type="Proteomes" id="UP000028999"/>
    </source>
</evidence>
<evidence type="ECO:0000313" key="1">
    <source>
        <dbReference type="EMBL" id="CAF2041571.1"/>
    </source>
</evidence>
<reference evidence="1" key="3">
    <citation type="submission" date="2021-01" db="EMBL/GenBank/DDBJ databases">
        <authorList>
            <consortium name="Genoscope - CEA"/>
            <person name="William W."/>
        </authorList>
    </citation>
    <scope>NUCLEOTIDE SEQUENCE</scope>
</reference>
<dbReference type="Gramene" id="CDY13060">
    <property type="protein sequence ID" value="CDY13060"/>
    <property type="gene ID" value="GSBRNA2T00070885001"/>
</dbReference>
<dbReference type="PaxDb" id="3708-A0A078FFC0"/>
<dbReference type="Proteomes" id="UP001295469">
    <property type="component" value="Chromosome A09"/>
</dbReference>
<proteinExistence type="predicted"/>
<evidence type="ECO:0000313" key="2">
    <source>
        <dbReference type="EMBL" id="CDY13060.1"/>
    </source>
</evidence>
<gene>
    <name evidence="2" type="primary">BnaA09g17570D</name>
    <name evidence="1" type="ORF">DARMORV10_A09P21680.1</name>
    <name evidence="2" type="ORF">GSBRNA2T00070885001</name>
</gene>
<sequence>MVLKDLQIISPSTQRSDDPIMIGVFEGYLIFLESFVWMCEFACLDSRCLCCLLRFDLLPYSSLHAVESGVDWIRSLSLPIDLIEIFTFVKLQFGGFKSFATTPFRFEDLEMVRLHVILALVAWVLNCLGYSQ</sequence>
<dbReference type="AlphaFoldDB" id="A0A078FFC0"/>
<organism evidence="2 3">
    <name type="scientific">Brassica napus</name>
    <name type="common">Rape</name>
    <dbReference type="NCBI Taxonomy" id="3708"/>
    <lineage>
        <taxon>Eukaryota</taxon>
        <taxon>Viridiplantae</taxon>
        <taxon>Streptophyta</taxon>
        <taxon>Embryophyta</taxon>
        <taxon>Tracheophyta</taxon>
        <taxon>Spermatophyta</taxon>
        <taxon>Magnoliopsida</taxon>
        <taxon>eudicotyledons</taxon>
        <taxon>Gunneridae</taxon>
        <taxon>Pentapetalae</taxon>
        <taxon>rosids</taxon>
        <taxon>malvids</taxon>
        <taxon>Brassicales</taxon>
        <taxon>Brassicaceae</taxon>
        <taxon>Brassiceae</taxon>
        <taxon>Brassica</taxon>
    </lineage>
</organism>
<reference evidence="2" key="2">
    <citation type="submission" date="2014-06" db="EMBL/GenBank/DDBJ databases">
        <authorList>
            <person name="Genoscope - CEA"/>
        </authorList>
    </citation>
    <scope>NUCLEOTIDE SEQUENCE</scope>
</reference>
<protein>
    <submittedName>
        <fullName evidence="1">(rape) hypothetical protein</fullName>
    </submittedName>
    <submittedName>
        <fullName evidence="2">BnaA09g17570D protein</fullName>
    </submittedName>
</protein>
<dbReference type="EMBL" id="HG994363">
    <property type="protein sequence ID" value="CAF2041571.1"/>
    <property type="molecule type" value="Genomic_DNA"/>
</dbReference>
<dbReference type="EMBL" id="LK032031">
    <property type="protein sequence ID" value="CDY13060.1"/>
    <property type="molecule type" value="Genomic_DNA"/>
</dbReference>
<dbReference type="Proteomes" id="UP000028999">
    <property type="component" value="Unassembled WGS sequence"/>
</dbReference>
<accession>A0A078FFC0</accession>
<keyword evidence="3" id="KW-1185">Reference proteome</keyword>
<name>A0A078FFC0_BRANA</name>